<gene>
    <name evidence="2" type="ORF">GCM10009747_09650</name>
</gene>
<accession>A0ABN2KDU4</accession>
<comment type="caution">
    <text evidence="2">The sequence shown here is derived from an EMBL/GenBank/DDBJ whole genome shotgun (WGS) entry which is preliminary data.</text>
</comment>
<dbReference type="InterPro" id="IPR040198">
    <property type="entry name" value="Fido_containing"/>
</dbReference>
<dbReference type="SUPFAM" id="SSF140931">
    <property type="entry name" value="Fic-like"/>
    <property type="match status" value="1"/>
</dbReference>
<organism evidence="2 3">
    <name type="scientific">Agromyces humatus</name>
    <dbReference type="NCBI Taxonomy" id="279573"/>
    <lineage>
        <taxon>Bacteria</taxon>
        <taxon>Bacillati</taxon>
        <taxon>Actinomycetota</taxon>
        <taxon>Actinomycetes</taxon>
        <taxon>Micrococcales</taxon>
        <taxon>Microbacteriaceae</taxon>
        <taxon>Agromyces</taxon>
    </lineage>
</organism>
<evidence type="ECO:0000313" key="2">
    <source>
        <dbReference type="EMBL" id="GAA1753896.1"/>
    </source>
</evidence>
<feature type="domain" description="Fido" evidence="1">
    <location>
        <begin position="109"/>
        <end position="260"/>
    </location>
</feature>
<evidence type="ECO:0000313" key="3">
    <source>
        <dbReference type="Proteomes" id="UP001500506"/>
    </source>
</evidence>
<dbReference type="PANTHER" id="PTHR13504:SF38">
    <property type="entry name" value="FIDO DOMAIN-CONTAINING PROTEIN"/>
    <property type="match status" value="1"/>
</dbReference>
<dbReference type="Pfam" id="PF02661">
    <property type="entry name" value="Fic"/>
    <property type="match status" value="1"/>
</dbReference>
<dbReference type="Proteomes" id="UP001500506">
    <property type="component" value="Unassembled WGS sequence"/>
</dbReference>
<name>A0ABN2KDU4_9MICO</name>
<dbReference type="PANTHER" id="PTHR13504">
    <property type="entry name" value="FIDO DOMAIN-CONTAINING PROTEIN DDB_G0283145"/>
    <property type="match status" value="1"/>
</dbReference>
<dbReference type="PROSITE" id="PS51459">
    <property type="entry name" value="FIDO"/>
    <property type="match status" value="1"/>
</dbReference>
<reference evidence="2 3" key="1">
    <citation type="journal article" date="2019" name="Int. J. Syst. Evol. Microbiol.">
        <title>The Global Catalogue of Microorganisms (GCM) 10K type strain sequencing project: providing services to taxonomists for standard genome sequencing and annotation.</title>
        <authorList>
            <consortium name="The Broad Institute Genomics Platform"/>
            <consortium name="The Broad Institute Genome Sequencing Center for Infectious Disease"/>
            <person name="Wu L."/>
            <person name="Ma J."/>
        </authorList>
    </citation>
    <scope>NUCLEOTIDE SEQUENCE [LARGE SCALE GENOMIC DNA]</scope>
    <source>
        <strain evidence="2 3">JCM 14319</strain>
    </source>
</reference>
<dbReference type="InterPro" id="IPR003812">
    <property type="entry name" value="Fido"/>
</dbReference>
<dbReference type="EMBL" id="BAAANH010000002">
    <property type="protein sequence ID" value="GAA1753896.1"/>
    <property type="molecule type" value="Genomic_DNA"/>
</dbReference>
<protein>
    <submittedName>
        <fullName evidence="2">Fic family protein</fullName>
    </submittedName>
</protein>
<dbReference type="RefSeq" id="WP_232497384.1">
    <property type="nucleotide sequence ID" value="NZ_BAAANH010000002.1"/>
</dbReference>
<keyword evidence="3" id="KW-1185">Reference proteome</keyword>
<evidence type="ECO:0000259" key="1">
    <source>
        <dbReference type="PROSITE" id="PS51459"/>
    </source>
</evidence>
<dbReference type="InterPro" id="IPR036597">
    <property type="entry name" value="Fido-like_dom_sf"/>
</dbReference>
<sequence>MIDKKYVLPPVDFGSALVRDAFAIERLRGDLGTGTTPVETLVELHALFRVVMSVISARIEGNHTTVYDALSQLGPVDAGEESPTDSLHEIMNILDGIDFIDSIDAAQPITHVLIRELHRIAVSDLSREGDRTPGEYRSNEVSISDSAHAPPSHVYVHAEMSALLDFANREMPTHEQMIHVAIAHHRFVWIHPFTNGNGRVSRLFTYAMLRRNGFDSIPGYRAVNPTAVFGNDRDGYYAALEAADDLSGTGTLAWCEFFVHGLRQDLERLVRMQDFDFVTRELLSPAIDALRASGGLTLEEASALQIAAVTGVVKAADLAPALPGTPSQRSVAIRGLLGRGLLTADERGPRFYRTALSRGPLAPFIVRRLDALGYLPRMLEHDGE</sequence>
<dbReference type="Gene3D" id="1.10.3290.10">
    <property type="entry name" value="Fido-like domain"/>
    <property type="match status" value="1"/>
</dbReference>
<proteinExistence type="predicted"/>